<evidence type="ECO:0000256" key="1">
    <source>
        <dbReference type="SAM" id="MobiDB-lite"/>
    </source>
</evidence>
<comment type="caution">
    <text evidence="2">The sequence shown here is derived from an EMBL/GenBank/DDBJ whole genome shotgun (WGS) entry which is preliminary data.</text>
</comment>
<evidence type="ECO:0000313" key="2">
    <source>
        <dbReference type="EMBL" id="KRG17377.1"/>
    </source>
</evidence>
<reference evidence="2" key="1">
    <citation type="submission" date="2015-09" db="EMBL/GenBank/DDBJ databases">
        <title>Draft Genome Sequences of Two Novel Amoeba-resistant Intranuclear Bacteria, Candidatus Berkiella cookevillensis and Candidatus Berkiella aquae.</title>
        <authorList>
            <person name="Mehari Y.T."/>
            <person name="Arivett B.A."/>
            <person name="Farone A.L."/>
            <person name="Gunderson J.H."/>
            <person name="Farone M.B."/>
        </authorList>
    </citation>
    <scope>NUCLEOTIDE SEQUENCE [LARGE SCALE GENOMIC DNA]</scope>
    <source>
        <strain evidence="2">HT99</strain>
    </source>
</reference>
<feature type="compositionally biased region" description="Basic and acidic residues" evidence="1">
    <location>
        <begin position="28"/>
        <end position="47"/>
    </location>
</feature>
<protein>
    <submittedName>
        <fullName evidence="2">Uncharacterized protein</fullName>
    </submittedName>
</protein>
<organism evidence="2">
    <name type="scientific">Candidatus Berkiella aquae</name>
    <dbReference type="NCBI Taxonomy" id="295108"/>
    <lineage>
        <taxon>Bacteria</taxon>
        <taxon>Pseudomonadati</taxon>
        <taxon>Pseudomonadota</taxon>
        <taxon>Gammaproteobacteria</taxon>
        <taxon>Candidatus Berkiellales</taxon>
        <taxon>Candidatus Berkiellaceae</taxon>
        <taxon>Candidatus Berkiella</taxon>
    </lineage>
</organism>
<gene>
    <name evidence="2" type="ORF">HT99x_03200</name>
</gene>
<sequence length="55" mass="6720">MRGRNNTNLKKNLVENEFSRGILIAKQHYDNEKQIKTKNNEEKDHEKPRNKRWVK</sequence>
<name>A0A0Q9YLK3_9GAMM</name>
<dbReference type="EMBL" id="LKAJ01000030">
    <property type="protein sequence ID" value="KRG17377.1"/>
    <property type="molecule type" value="Genomic_DNA"/>
</dbReference>
<accession>A0A0Q9YLK3</accession>
<proteinExistence type="predicted"/>
<feature type="region of interest" description="Disordered" evidence="1">
    <location>
        <begin position="28"/>
        <end position="55"/>
    </location>
</feature>
<dbReference type="AlphaFoldDB" id="A0A0Q9YLK3"/>